<proteinExistence type="predicted"/>
<dbReference type="Pfam" id="PF13585">
    <property type="entry name" value="CHU_C"/>
    <property type="match status" value="1"/>
</dbReference>
<keyword evidence="1" id="KW-0732">Signal</keyword>
<dbReference type="InterPro" id="IPR044023">
    <property type="entry name" value="Ig_7"/>
</dbReference>
<dbReference type="EMBL" id="QMDV01000001">
    <property type="protein sequence ID" value="RAU84343.1"/>
    <property type="molecule type" value="Genomic_DNA"/>
</dbReference>
<dbReference type="PROSITE" id="PS50093">
    <property type="entry name" value="PKD"/>
    <property type="match status" value="1"/>
</dbReference>
<dbReference type="CDD" id="cd00146">
    <property type="entry name" value="PKD"/>
    <property type="match status" value="1"/>
</dbReference>
<feature type="chain" id="PRO_5016966896" description="PKD domain-containing protein" evidence="1">
    <location>
        <begin position="27"/>
        <end position="1211"/>
    </location>
</feature>
<reference evidence="3 4" key="1">
    <citation type="submission" date="2018-06" db="EMBL/GenBank/DDBJ databases">
        <authorList>
            <person name="Liu Z.-W."/>
        </authorList>
    </citation>
    <scope>NUCLEOTIDE SEQUENCE [LARGE SCALE GENOMIC DNA]</scope>
    <source>
        <strain evidence="3 4">2b14</strain>
    </source>
</reference>
<dbReference type="NCBIfam" id="TIGR04131">
    <property type="entry name" value="Bac_Flav_CTERM"/>
    <property type="match status" value="1"/>
</dbReference>
<evidence type="ECO:0000313" key="3">
    <source>
        <dbReference type="EMBL" id="RAU84343.1"/>
    </source>
</evidence>
<dbReference type="AlphaFoldDB" id="A0A364RJ89"/>
<dbReference type="RefSeq" id="WP_112304623.1">
    <property type="nucleotide sequence ID" value="NZ_QMDV01000001.1"/>
</dbReference>
<evidence type="ECO:0000256" key="1">
    <source>
        <dbReference type="SAM" id="SignalP"/>
    </source>
</evidence>
<dbReference type="Gene3D" id="2.60.40.10">
    <property type="entry name" value="Immunoglobulins"/>
    <property type="match status" value="3"/>
</dbReference>
<dbReference type="InterPro" id="IPR035986">
    <property type="entry name" value="PKD_dom_sf"/>
</dbReference>
<feature type="domain" description="PKD" evidence="2">
    <location>
        <begin position="131"/>
        <end position="169"/>
    </location>
</feature>
<comment type="caution">
    <text evidence="3">The sequence shown here is derived from an EMBL/GenBank/DDBJ whole genome shotgun (WGS) entry which is preliminary data.</text>
</comment>
<feature type="signal peptide" evidence="1">
    <location>
        <begin position="1"/>
        <end position="26"/>
    </location>
</feature>
<dbReference type="InterPro" id="IPR022409">
    <property type="entry name" value="PKD/Chitinase_dom"/>
</dbReference>
<dbReference type="Proteomes" id="UP000251692">
    <property type="component" value="Unassembled WGS sequence"/>
</dbReference>
<dbReference type="InterPro" id="IPR026341">
    <property type="entry name" value="T9SS_type_B"/>
</dbReference>
<dbReference type="InterPro" id="IPR000601">
    <property type="entry name" value="PKD_dom"/>
</dbReference>
<protein>
    <recommendedName>
        <fullName evidence="2">PKD domain-containing protein</fullName>
    </recommendedName>
</protein>
<evidence type="ECO:0000313" key="4">
    <source>
        <dbReference type="Proteomes" id="UP000251692"/>
    </source>
</evidence>
<accession>A0A364RJ89</accession>
<dbReference type="Pfam" id="PF18911">
    <property type="entry name" value="PKD_4"/>
    <property type="match status" value="1"/>
</dbReference>
<sequence>MHPSLRKLLFLLQLALLLLSVQQTYAQTCSAAISVDKVTICNGETAVLTGSAQFTITSWELFKDGVSERTNNTGVFSITQPGEYYAQATGSGCVAIRTNAVTVTVNDPPLQPVIVTNPPNPTAGDICGGDQILFSVQNPEDGVEYRWDFGDGTVATGATDVPHTYQAVGVSGGQPIGYTVRVQAVRTQGGCTNQNSIQVAIKQTPEVSFTETNNFQICLRDGLAAKDTTVFAEIQNTTQAPYLTDIATYFIDWGDGKGEVQYTGQPNPFPLKSPAPYDSLGNYPIRIRAVNNAGCDAATPFEAVFQYNKKPEANLTFNKEPKSTPQSCTPIIVALGDSSSGGGLSYKWTVKEPNNGGFSVEQGGFDQDTLRLLFETPGVFNIELIVSNSCGSDTTEQSVIVGYPQAQLAGDITVCGETTIKYDAQTVFYDPNFGNTVTYQWFVDGQPRSTAQYPEFNFPVRATPYRVEVKVTNECGASDDIGPVPPQLVTVNPPAAAPVVENLTACTGDQVTITPSGPGPAYNFYDANNPDAVPLNAAPALSFTTPALTVGATYYVETITAQGCASDRVAVVITVNPPIADNTIQEPAQPTVCIGNAPTAPITGSTPSGGDTYTWIFSTTGPDAGFVAAPGPTASQKDYTPPALTSTTWFRRIVSGAAACKADTSNAVQLLAVPPIQNNNIISGNQEICQGEQPNPVTGTPVSQAGAIITWEISTVSATEGFVSAPAPNNAQDYTFGAPPTQEAIWVRRVVNLNGCSVPSAPIKISVFPRLANNTIGDPQDICIGEAPKPLIGTGDAPTGGNGRYDYIWQSSTSGPNDDASFVPATGTNNAPSYTPGTLQQTTWFRRILSARGANCSVLVSNVIEITVTEAITNNTIISPPQEVCEGTAPETILGSQASGGTGWQWEISNTSATSGFFPAPGASTNPDYSPEPLLQNTWFRRIVLAGGCSDTSAAILVTVVPKPVVPTLTARNVTSCVGGSVTLSVANPVAGIVYKWFTEETAGTQVGEGPQLTIPGLTQTITYYVEAQRGNDGCVSSARAPVTVNVVASQANAGEDATIIQGRPIELRATGGDTFRWEPATGLSDPNVANPVATPTQTTTYTVTTTSQGGCISTDEVTITVIPAIVVRNAFSPNQDNVNEVWEIENIGKYPEARVEVFNRWGNLVFSSDGYAAPWDGTRNGSELPVATYYYIIYLNKTDKPISGNVTILR</sequence>
<keyword evidence="4" id="KW-1185">Reference proteome</keyword>
<dbReference type="SUPFAM" id="SSF49299">
    <property type="entry name" value="PKD domain"/>
    <property type="match status" value="2"/>
</dbReference>
<reference evidence="3 4" key="2">
    <citation type="submission" date="2018-07" db="EMBL/GenBank/DDBJ databases">
        <title>Pontibacter sp. 2b14 genomic sequence and assembly.</title>
        <authorList>
            <person name="Du Z.-J."/>
        </authorList>
    </citation>
    <scope>NUCLEOTIDE SEQUENCE [LARGE SCALE GENOMIC DNA]</scope>
    <source>
        <strain evidence="3 4">2b14</strain>
    </source>
</reference>
<dbReference type="InterPro" id="IPR013783">
    <property type="entry name" value="Ig-like_fold"/>
</dbReference>
<dbReference type="Pfam" id="PF19081">
    <property type="entry name" value="Ig_7"/>
    <property type="match status" value="2"/>
</dbReference>
<name>A0A364RJ89_9BACT</name>
<organism evidence="3 4">
    <name type="scientific">Pontibacter arcticus</name>
    <dbReference type="NCBI Taxonomy" id="2080288"/>
    <lineage>
        <taxon>Bacteria</taxon>
        <taxon>Pseudomonadati</taxon>
        <taxon>Bacteroidota</taxon>
        <taxon>Cytophagia</taxon>
        <taxon>Cytophagales</taxon>
        <taxon>Hymenobacteraceae</taxon>
        <taxon>Pontibacter</taxon>
    </lineage>
</organism>
<evidence type="ECO:0000259" key="2">
    <source>
        <dbReference type="PROSITE" id="PS50093"/>
    </source>
</evidence>
<gene>
    <name evidence="3" type="ORF">DP923_04710</name>
</gene>
<dbReference type="OrthoDB" id="7794186at2"/>
<dbReference type="SMART" id="SM00089">
    <property type="entry name" value="PKD"/>
    <property type="match status" value="3"/>
</dbReference>